<evidence type="ECO:0000313" key="3">
    <source>
        <dbReference type="Proteomes" id="UP000271678"/>
    </source>
</evidence>
<evidence type="ECO:0000256" key="1">
    <source>
        <dbReference type="SAM" id="Phobius"/>
    </source>
</evidence>
<keyword evidence="3" id="KW-1185">Reference proteome</keyword>
<comment type="caution">
    <text evidence="2">The sequence shown here is derived from an EMBL/GenBank/DDBJ whole genome shotgun (WGS) entry which is preliminary data.</text>
</comment>
<organism evidence="2 3">
    <name type="scientific">Flexivirga caeni</name>
    <dbReference type="NCBI Taxonomy" id="2294115"/>
    <lineage>
        <taxon>Bacteria</taxon>
        <taxon>Bacillati</taxon>
        <taxon>Actinomycetota</taxon>
        <taxon>Actinomycetes</taxon>
        <taxon>Micrococcales</taxon>
        <taxon>Dermacoccaceae</taxon>
        <taxon>Flexivirga</taxon>
    </lineage>
</organism>
<dbReference type="Proteomes" id="UP000271678">
    <property type="component" value="Unassembled WGS sequence"/>
</dbReference>
<reference evidence="2 3" key="1">
    <citation type="submission" date="2018-11" db="EMBL/GenBank/DDBJ databases">
        <title>Draft genome of Simplicispira Flexivirga sp. BO-16.</title>
        <authorList>
            <person name="Im W.T."/>
        </authorList>
    </citation>
    <scope>NUCLEOTIDE SEQUENCE [LARGE SCALE GENOMIC DNA]</scope>
    <source>
        <strain evidence="2 3">BO-16</strain>
    </source>
</reference>
<evidence type="ECO:0000313" key="2">
    <source>
        <dbReference type="EMBL" id="RNI24295.1"/>
    </source>
</evidence>
<keyword evidence="1" id="KW-0812">Transmembrane</keyword>
<dbReference type="EMBL" id="RJJQ01000003">
    <property type="protein sequence ID" value="RNI24295.1"/>
    <property type="molecule type" value="Genomic_DNA"/>
</dbReference>
<name>A0A3M9MGH6_9MICO</name>
<gene>
    <name evidence="2" type="ORF">EFY87_04830</name>
</gene>
<sequence>MPPPPRRTWWTYAAAALVVVVTISSVWIAQTWHDEWLRTAAGLNHAHGTHFPAYTQGYRLVAIHEVAIGPDSEPFTAPHGTAAVAVACSNARVPITIGSELPGQYLQQSCPGGSATPELTPVRGSTSVMTYDTARSQWPVAVYQKLPWNEYPVATSSFILEHNTTLDALRRQTTEDGHLIRPAAQGTVLTLHGDADQPNGTFTGRLTLPPVTAGSVPELDITGLLSPTGTGQFRVLINGRLPWVNCTSIAITRNTSHPDTWCSLYDRRIPAIDFRTVDPPALGSRSTSAEVQVTVEHAVGPWTVQVVADRYPDSAPSG</sequence>
<keyword evidence="1" id="KW-0472">Membrane</keyword>
<feature type="transmembrane region" description="Helical" evidence="1">
    <location>
        <begin position="12"/>
        <end position="29"/>
    </location>
</feature>
<dbReference type="RefSeq" id="WP_123270337.1">
    <property type="nucleotide sequence ID" value="NZ_RJJQ01000003.1"/>
</dbReference>
<proteinExistence type="predicted"/>
<keyword evidence="1" id="KW-1133">Transmembrane helix</keyword>
<protein>
    <submittedName>
        <fullName evidence="2">Uncharacterized protein</fullName>
    </submittedName>
</protein>
<dbReference type="AlphaFoldDB" id="A0A3M9MGH6"/>
<accession>A0A3M9MGH6</accession>